<evidence type="ECO:0000313" key="2">
    <source>
        <dbReference type="EMBL" id="KAK6221290.1"/>
    </source>
</evidence>
<dbReference type="AlphaFoldDB" id="A0AAV9THN3"/>
<accession>A0AAV9THN3</accession>
<evidence type="ECO:0000313" key="3">
    <source>
        <dbReference type="Proteomes" id="UP001327957"/>
    </source>
</evidence>
<dbReference type="PROSITE" id="PS51257">
    <property type="entry name" value="PROKAR_LIPOPROTEIN"/>
    <property type="match status" value="1"/>
</dbReference>
<keyword evidence="1" id="KW-0732">Signal</keyword>
<proteinExistence type="predicted"/>
<evidence type="ECO:0000256" key="1">
    <source>
        <dbReference type="SAM" id="SignalP"/>
    </source>
</evidence>
<protein>
    <submittedName>
        <fullName evidence="2">Uncharacterized protein</fullName>
    </submittedName>
</protein>
<keyword evidence="3" id="KW-1185">Reference proteome</keyword>
<dbReference type="Proteomes" id="UP001327957">
    <property type="component" value="Unassembled WGS sequence"/>
</dbReference>
<comment type="caution">
    <text evidence="2">The sequence shown here is derived from an EMBL/GenBank/DDBJ whole genome shotgun (WGS) entry which is preliminary data.</text>
</comment>
<name>A0AAV9THN3_9PEZI</name>
<reference evidence="2 3" key="1">
    <citation type="submission" date="2023-04" db="EMBL/GenBank/DDBJ databases">
        <title>Colletotrichum tabacum stain YC1 causing leaf anthracnose on Nicotiana tabacum(L.) cv.</title>
        <authorList>
            <person name="Ji Z."/>
            <person name="Wang M."/>
            <person name="Zhang J."/>
            <person name="Wang N."/>
            <person name="Zhou Z."/>
        </authorList>
    </citation>
    <scope>NUCLEOTIDE SEQUENCE [LARGE SCALE GENOMIC DNA]</scope>
    <source>
        <strain evidence="2 3">YC1</strain>
    </source>
</reference>
<sequence length="200" mass="21044">MRAFQTLWLFAAALAAATSCSATLEPKDTMAPSTNAWDERRSSPWEEPAAPLAYHEVGTPALPGRMLDDSGEATCPRDTVACHLPRNWNCCPRGMPCCGPGCCARGFRCADARVGVCCAEGKTLCDGVCVDGGCCGPTGSCDRRPREVCCGGRCVAEGRCRGVIAGWRWRNAATAAAAAAEEAVWWGFAVVAVVVLVNVV</sequence>
<organism evidence="2 3">
    <name type="scientific">Colletotrichum tabaci</name>
    <dbReference type="NCBI Taxonomy" id="1209068"/>
    <lineage>
        <taxon>Eukaryota</taxon>
        <taxon>Fungi</taxon>
        <taxon>Dikarya</taxon>
        <taxon>Ascomycota</taxon>
        <taxon>Pezizomycotina</taxon>
        <taxon>Sordariomycetes</taxon>
        <taxon>Hypocreomycetidae</taxon>
        <taxon>Glomerellales</taxon>
        <taxon>Glomerellaceae</taxon>
        <taxon>Colletotrichum</taxon>
        <taxon>Colletotrichum destructivum species complex</taxon>
    </lineage>
</organism>
<gene>
    <name evidence="2" type="ORF">QIS74_04858</name>
</gene>
<dbReference type="EMBL" id="JASAOK010000022">
    <property type="protein sequence ID" value="KAK6221290.1"/>
    <property type="molecule type" value="Genomic_DNA"/>
</dbReference>
<feature type="chain" id="PRO_5043541514" evidence="1">
    <location>
        <begin position="23"/>
        <end position="200"/>
    </location>
</feature>
<feature type="signal peptide" evidence="1">
    <location>
        <begin position="1"/>
        <end position="22"/>
    </location>
</feature>